<dbReference type="SUPFAM" id="SSF56425">
    <property type="entry name" value="Succinate dehydrogenase/fumarate reductase flavoprotein, catalytic domain"/>
    <property type="match status" value="1"/>
</dbReference>
<comment type="cofactor">
    <cofactor evidence="1">
        <name>FAD</name>
        <dbReference type="ChEBI" id="CHEBI:57692"/>
    </cofactor>
</comment>
<dbReference type="Gene3D" id="3.50.50.60">
    <property type="entry name" value="FAD/NAD(P)-binding domain"/>
    <property type="match status" value="1"/>
</dbReference>
<dbReference type="Pfam" id="PF00890">
    <property type="entry name" value="FAD_binding_2"/>
    <property type="match status" value="1"/>
</dbReference>
<organism evidence="6">
    <name type="scientific">marine sediment metagenome</name>
    <dbReference type="NCBI Taxonomy" id="412755"/>
    <lineage>
        <taxon>unclassified sequences</taxon>
        <taxon>metagenomes</taxon>
        <taxon>ecological metagenomes</taxon>
    </lineage>
</organism>
<name>X0WFH1_9ZZZZ</name>
<evidence type="ECO:0000256" key="3">
    <source>
        <dbReference type="ARBA" id="ARBA00022827"/>
    </source>
</evidence>
<dbReference type="InterPro" id="IPR050315">
    <property type="entry name" value="FAD-oxidoreductase_2"/>
</dbReference>
<proteinExistence type="predicted"/>
<accession>X0WFH1</accession>
<gene>
    <name evidence="6" type="ORF">S01H1_68039</name>
</gene>
<dbReference type="GO" id="GO:0016491">
    <property type="term" value="F:oxidoreductase activity"/>
    <property type="evidence" value="ECO:0007669"/>
    <property type="project" value="UniProtKB-KW"/>
</dbReference>
<dbReference type="GO" id="GO:0008202">
    <property type="term" value="P:steroid metabolic process"/>
    <property type="evidence" value="ECO:0007669"/>
    <property type="project" value="UniProtKB-ARBA"/>
</dbReference>
<evidence type="ECO:0000259" key="5">
    <source>
        <dbReference type="Pfam" id="PF00890"/>
    </source>
</evidence>
<feature type="non-terminal residue" evidence="6">
    <location>
        <position position="1"/>
    </location>
</feature>
<dbReference type="InterPro" id="IPR036188">
    <property type="entry name" value="FAD/NAD-bd_sf"/>
</dbReference>
<reference evidence="6" key="1">
    <citation type="journal article" date="2014" name="Front. Microbiol.">
        <title>High frequency of phylogenetically diverse reductive dehalogenase-homologous genes in deep subseafloor sedimentary metagenomes.</title>
        <authorList>
            <person name="Kawai M."/>
            <person name="Futagami T."/>
            <person name="Toyoda A."/>
            <person name="Takaki Y."/>
            <person name="Nishi S."/>
            <person name="Hori S."/>
            <person name="Arai W."/>
            <person name="Tsubouchi T."/>
            <person name="Morono Y."/>
            <person name="Uchiyama I."/>
            <person name="Ito T."/>
            <person name="Fujiyama A."/>
            <person name="Inagaki F."/>
            <person name="Takami H."/>
        </authorList>
    </citation>
    <scope>NUCLEOTIDE SEQUENCE</scope>
    <source>
        <strain evidence="6">Expedition CK06-06</strain>
    </source>
</reference>
<dbReference type="EMBL" id="BARS01045101">
    <property type="protein sequence ID" value="GAG29415.1"/>
    <property type="molecule type" value="Genomic_DNA"/>
</dbReference>
<dbReference type="SUPFAM" id="SSF51905">
    <property type="entry name" value="FAD/NAD(P)-binding domain"/>
    <property type="match status" value="1"/>
</dbReference>
<evidence type="ECO:0000256" key="4">
    <source>
        <dbReference type="ARBA" id="ARBA00023002"/>
    </source>
</evidence>
<comment type="caution">
    <text evidence="6">The sequence shown here is derived from an EMBL/GenBank/DDBJ whole genome shotgun (WGS) entry which is preliminary data.</text>
</comment>
<sequence length="245" mass="25576">GDDGIGILLGESAGGATAHMGQISAWSFYVPPDVLTQGVLVGKQGERICNEELYGATQGDLIAASGGDAYLIFDSSTYKRARRALWGQAAPFQLLYMLPALLVRRTKARSLAALAAKLGVPANPLQATMDAYNTAAAGGEPDPLGKSRERFVPQDGPPFYAIDCSLDWKRGVPVSAMTLGGLVVDEETGQVQRADGSAIEGLYAAGRNAVGVCSQSYVSGLSIADCVFSGRRAGRHIARIAGKGQ</sequence>
<dbReference type="Gene3D" id="3.90.700.10">
    <property type="entry name" value="Succinate dehydrogenase/fumarate reductase flavoprotein, catalytic domain"/>
    <property type="match status" value="1"/>
</dbReference>
<dbReference type="PANTHER" id="PTHR43400">
    <property type="entry name" value="FUMARATE REDUCTASE"/>
    <property type="match status" value="1"/>
</dbReference>
<evidence type="ECO:0000256" key="2">
    <source>
        <dbReference type="ARBA" id="ARBA00022630"/>
    </source>
</evidence>
<dbReference type="InterPro" id="IPR027477">
    <property type="entry name" value="Succ_DH/fumarate_Rdtase_cat_sf"/>
</dbReference>
<dbReference type="InterPro" id="IPR003953">
    <property type="entry name" value="FAD-dep_OxRdtase_2_FAD-bd"/>
</dbReference>
<keyword evidence="2" id="KW-0285">Flavoprotein</keyword>
<evidence type="ECO:0000313" key="6">
    <source>
        <dbReference type="EMBL" id="GAG29415.1"/>
    </source>
</evidence>
<dbReference type="AlphaFoldDB" id="X0WFH1"/>
<evidence type="ECO:0000256" key="1">
    <source>
        <dbReference type="ARBA" id="ARBA00001974"/>
    </source>
</evidence>
<dbReference type="PANTHER" id="PTHR43400:SF10">
    <property type="entry name" value="3-OXOSTEROID 1-DEHYDROGENASE"/>
    <property type="match status" value="1"/>
</dbReference>
<keyword evidence="4" id="KW-0560">Oxidoreductase</keyword>
<feature type="domain" description="FAD-dependent oxidoreductase 2 FAD-binding" evidence="5">
    <location>
        <begin position="38"/>
        <end position="211"/>
    </location>
</feature>
<protein>
    <recommendedName>
        <fullName evidence="5">FAD-dependent oxidoreductase 2 FAD-binding domain-containing protein</fullName>
    </recommendedName>
</protein>
<keyword evidence="3" id="KW-0274">FAD</keyword>